<protein>
    <recommendedName>
        <fullName evidence="1">DUF7848 domain-containing protein</fullName>
    </recommendedName>
</protein>
<dbReference type="RefSeq" id="WP_125057058.1">
    <property type="nucleotide sequence ID" value="NZ_BHZD01000001.1"/>
</dbReference>
<dbReference type="Proteomes" id="UP000286746">
    <property type="component" value="Unassembled WGS sequence"/>
</dbReference>
<gene>
    <name evidence="2" type="ORF">GKJPGBOP_06536</name>
</gene>
<name>A0A401WBQ9_STREY</name>
<accession>A0A401WBQ9</accession>
<dbReference type="EMBL" id="BHZD01000001">
    <property type="protein sequence ID" value="GCD46785.1"/>
    <property type="molecule type" value="Genomic_DNA"/>
</dbReference>
<dbReference type="Pfam" id="PF25232">
    <property type="entry name" value="DUF7848"/>
    <property type="match status" value="1"/>
</dbReference>
<proteinExistence type="predicted"/>
<feature type="domain" description="DUF7848" evidence="1">
    <location>
        <begin position="3"/>
        <end position="73"/>
    </location>
</feature>
<sequence>MVVKAIYRFVDWVLQLDTSGSPPIFEMKCMKCDAVSGAFEDPAPAQNWALKHAGREGHTLFQAVNLSYFRATAVEETR</sequence>
<organism evidence="2 3">
    <name type="scientific">Streptomyces paromomycinus</name>
    <name type="common">Streptomyces rimosus subsp. paromomycinus</name>
    <dbReference type="NCBI Taxonomy" id="92743"/>
    <lineage>
        <taxon>Bacteria</taxon>
        <taxon>Bacillati</taxon>
        <taxon>Actinomycetota</taxon>
        <taxon>Actinomycetes</taxon>
        <taxon>Kitasatosporales</taxon>
        <taxon>Streptomycetaceae</taxon>
        <taxon>Streptomyces</taxon>
    </lineage>
</organism>
<evidence type="ECO:0000259" key="1">
    <source>
        <dbReference type="Pfam" id="PF25232"/>
    </source>
</evidence>
<dbReference type="AlphaFoldDB" id="A0A401WBQ9"/>
<evidence type="ECO:0000313" key="2">
    <source>
        <dbReference type="EMBL" id="GCD46785.1"/>
    </source>
</evidence>
<comment type="caution">
    <text evidence="2">The sequence shown here is derived from an EMBL/GenBank/DDBJ whole genome shotgun (WGS) entry which is preliminary data.</text>
</comment>
<keyword evidence="3" id="KW-1185">Reference proteome</keyword>
<evidence type="ECO:0000313" key="3">
    <source>
        <dbReference type="Proteomes" id="UP000286746"/>
    </source>
</evidence>
<reference evidence="2 3" key="1">
    <citation type="submission" date="2018-11" db="EMBL/GenBank/DDBJ databases">
        <title>Whole genome sequence of Streptomyces paromomycinus NBRC 15454(T).</title>
        <authorList>
            <person name="Komaki H."/>
            <person name="Tamura T."/>
        </authorList>
    </citation>
    <scope>NUCLEOTIDE SEQUENCE [LARGE SCALE GENOMIC DNA]</scope>
    <source>
        <strain evidence="2 3">NBRC 15454</strain>
    </source>
</reference>
<dbReference type="InterPro" id="IPR057170">
    <property type="entry name" value="DUF7848"/>
</dbReference>